<evidence type="ECO:0000313" key="3">
    <source>
        <dbReference type="Proteomes" id="UP000774617"/>
    </source>
</evidence>
<evidence type="ECO:0000259" key="1">
    <source>
        <dbReference type="Pfam" id="PF07929"/>
    </source>
</evidence>
<dbReference type="Pfam" id="PF07929">
    <property type="entry name" value="PRiA4_ORF3"/>
    <property type="match status" value="1"/>
</dbReference>
<accession>A0ABQ8G256</accession>
<dbReference type="SUPFAM" id="SSF159941">
    <property type="entry name" value="MM3350-like"/>
    <property type="match status" value="1"/>
</dbReference>
<feature type="domain" description="Plasmid pRiA4b Orf3-like" evidence="1">
    <location>
        <begin position="22"/>
        <end position="120"/>
    </location>
</feature>
<dbReference type="InterPro" id="IPR024047">
    <property type="entry name" value="MM3350-like_sf"/>
</dbReference>
<comment type="caution">
    <text evidence="2">The sequence shown here is derived from an EMBL/GenBank/DDBJ whole genome shotgun (WGS) entry which is preliminary data.</text>
</comment>
<evidence type="ECO:0000313" key="2">
    <source>
        <dbReference type="EMBL" id="KAH7042639.1"/>
    </source>
</evidence>
<dbReference type="Gene3D" id="3.10.290.30">
    <property type="entry name" value="MM3350-like"/>
    <property type="match status" value="1"/>
</dbReference>
<reference evidence="2 3" key="1">
    <citation type="journal article" date="2021" name="Nat. Commun.">
        <title>Genetic determinants of endophytism in the Arabidopsis root mycobiome.</title>
        <authorList>
            <person name="Mesny F."/>
            <person name="Miyauchi S."/>
            <person name="Thiergart T."/>
            <person name="Pickel B."/>
            <person name="Atanasova L."/>
            <person name="Karlsson M."/>
            <person name="Huettel B."/>
            <person name="Barry K.W."/>
            <person name="Haridas S."/>
            <person name="Chen C."/>
            <person name="Bauer D."/>
            <person name="Andreopoulos W."/>
            <person name="Pangilinan J."/>
            <person name="LaButti K."/>
            <person name="Riley R."/>
            <person name="Lipzen A."/>
            <person name="Clum A."/>
            <person name="Drula E."/>
            <person name="Henrissat B."/>
            <person name="Kohler A."/>
            <person name="Grigoriev I.V."/>
            <person name="Martin F.M."/>
            <person name="Hacquard S."/>
        </authorList>
    </citation>
    <scope>NUCLEOTIDE SEQUENCE [LARGE SCALE GENOMIC DNA]</scope>
    <source>
        <strain evidence="2 3">MPI-SDFR-AT-0080</strain>
    </source>
</reference>
<keyword evidence="3" id="KW-1185">Reference proteome</keyword>
<sequence length="246" mass="27184">MSWRLRSPDENRATMMSHENGVYTFHVRLAHPGIPTISRLICVPASPTFNCFHLILRTAFGWSNKHCYSFTVSEPRPPSQVTHATPPQAYLPIPRLPAADRAVLLYHYDFSFGAAWSPEVIFLGRNGSEQHDAAKRALGRGVVEGQAAWCVSVAEEVEHKGHACAEDCSRPDAWRTLKEAFTQKPYFNVGDGSGTSPFDLRLWFAAECSNAASEAVPDPWEWDITKVSQQLAGLTALSESLPDADG</sequence>
<protein>
    <recommendedName>
        <fullName evidence="1">Plasmid pRiA4b Orf3-like domain-containing protein</fullName>
    </recommendedName>
</protein>
<proteinExistence type="predicted"/>
<dbReference type="Proteomes" id="UP000774617">
    <property type="component" value="Unassembled WGS sequence"/>
</dbReference>
<name>A0ABQ8G256_9PEZI</name>
<dbReference type="EMBL" id="JAGTJR010000025">
    <property type="protein sequence ID" value="KAH7042639.1"/>
    <property type="molecule type" value="Genomic_DNA"/>
</dbReference>
<organism evidence="2 3">
    <name type="scientific">Macrophomina phaseolina</name>
    <dbReference type="NCBI Taxonomy" id="35725"/>
    <lineage>
        <taxon>Eukaryota</taxon>
        <taxon>Fungi</taxon>
        <taxon>Dikarya</taxon>
        <taxon>Ascomycota</taxon>
        <taxon>Pezizomycotina</taxon>
        <taxon>Dothideomycetes</taxon>
        <taxon>Dothideomycetes incertae sedis</taxon>
        <taxon>Botryosphaeriales</taxon>
        <taxon>Botryosphaeriaceae</taxon>
        <taxon>Macrophomina</taxon>
    </lineage>
</organism>
<dbReference type="InterPro" id="IPR012912">
    <property type="entry name" value="Plasmid_pRiA4b_Orf3-like"/>
</dbReference>
<gene>
    <name evidence="2" type="ORF">B0J12DRAFT_743164</name>
</gene>